<proteinExistence type="predicted"/>
<dbReference type="KEGG" id="mya:MORIYA_0507"/>
<keyword evidence="3" id="KW-1185">Reference proteome</keyword>
<keyword evidence="2" id="KW-0418">Kinase</keyword>
<protein>
    <submittedName>
        <fullName evidence="2">Ser/Thr protein kinase</fullName>
    </submittedName>
</protein>
<dbReference type="EMBL" id="LS483250">
    <property type="protein sequence ID" value="SQD76985.1"/>
    <property type="molecule type" value="Genomic_DNA"/>
</dbReference>
<evidence type="ECO:0000313" key="2">
    <source>
        <dbReference type="EMBL" id="SQD76985.1"/>
    </source>
</evidence>
<reference evidence="3" key="1">
    <citation type="submission" date="2018-05" db="EMBL/GenBank/DDBJ databases">
        <authorList>
            <person name="Cea G.-C."/>
            <person name="William W."/>
        </authorList>
    </citation>
    <scope>NUCLEOTIDE SEQUENCE [LARGE SCALE GENOMIC DNA]</scope>
    <source>
        <strain evidence="3">DB21MT 5</strain>
    </source>
</reference>
<evidence type="ECO:0000313" key="3">
    <source>
        <dbReference type="Proteomes" id="UP000250163"/>
    </source>
</evidence>
<dbReference type="AlphaFoldDB" id="A0A330LS98"/>
<feature type="domain" description="DUF547" evidence="1">
    <location>
        <begin position="104"/>
        <end position="214"/>
    </location>
</feature>
<dbReference type="PANTHER" id="PTHR46361">
    <property type="entry name" value="ELECTRON CARRIER/ PROTEIN DISULFIDE OXIDOREDUCTASE"/>
    <property type="match status" value="1"/>
</dbReference>
<dbReference type="RefSeq" id="WP_232011479.1">
    <property type="nucleotide sequence ID" value="NZ_LS483250.1"/>
</dbReference>
<evidence type="ECO:0000259" key="1">
    <source>
        <dbReference type="Pfam" id="PF04784"/>
    </source>
</evidence>
<gene>
    <name evidence="2" type="ORF">MORIYA_0507</name>
</gene>
<dbReference type="GO" id="GO:0016301">
    <property type="term" value="F:kinase activity"/>
    <property type="evidence" value="ECO:0007669"/>
    <property type="project" value="UniProtKB-KW"/>
</dbReference>
<keyword evidence="2" id="KW-0808">Transferase</keyword>
<sequence>MNDNQKSLISNSTITLWLLLIGLFSGLYSNSAIAATTSYWNKSNESMVADIDHSQWQYILNRYLIKGENNVAINLFNYSGVTNADKAILKQYLTKIQQINPLQHTKSQQQAYWINLYNALTIQLILDNYPVKSITKLGKRFFSFGPWDDDAATVNDKTLSLNDIEHEILRPIWLDPRIHYAVNCASYGCPNLAATAFTGNNMEQLLTAGAYAYINHPRGVTVKGDNLEVSSIYKWYSEDFGDNDQALIEHLKRYAKPQLKQALQSFQQNPGDIDFEYDWRLNQSE</sequence>
<dbReference type="PANTHER" id="PTHR46361:SF3">
    <property type="entry name" value="ELECTRON CARRIER_ PROTEIN DISULFIDE OXIDOREDUCTASE"/>
    <property type="match status" value="1"/>
</dbReference>
<dbReference type="InterPro" id="IPR006869">
    <property type="entry name" value="DUF547"/>
</dbReference>
<organism evidence="2 3">
    <name type="scientific">Moritella yayanosii</name>
    <dbReference type="NCBI Taxonomy" id="69539"/>
    <lineage>
        <taxon>Bacteria</taxon>
        <taxon>Pseudomonadati</taxon>
        <taxon>Pseudomonadota</taxon>
        <taxon>Gammaproteobacteria</taxon>
        <taxon>Alteromonadales</taxon>
        <taxon>Moritellaceae</taxon>
        <taxon>Moritella</taxon>
    </lineage>
</organism>
<dbReference type="Proteomes" id="UP000250163">
    <property type="component" value="Chromosome MORIYA"/>
</dbReference>
<dbReference type="Pfam" id="PF04784">
    <property type="entry name" value="DUF547"/>
    <property type="match status" value="1"/>
</dbReference>
<accession>A0A330LS98</accession>
<name>A0A330LS98_9GAMM</name>